<keyword evidence="1" id="KW-0812">Transmembrane</keyword>
<sequence>MKEIWEDHHRKMAEIDRRHKIRMRVLTTAAVLLFIAMAVVIYKY</sequence>
<feature type="transmembrane region" description="Helical" evidence="1">
    <location>
        <begin position="21"/>
        <end position="42"/>
    </location>
</feature>
<evidence type="ECO:0000256" key="1">
    <source>
        <dbReference type="SAM" id="Phobius"/>
    </source>
</evidence>
<keyword evidence="3" id="KW-1185">Reference proteome</keyword>
<dbReference type="Proteomes" id="UP001589589">
    <property type="component" value="Unassembled WGS sequence"/>
</dbReference>
<evidence type="ECO:0000313" key="2">
    <source>
        <dbReference type="EMBL" id="MFB9065950.1"/>
    </source>
</evidence>
<name>A0ABV5FQZ2_9FLAO</name>
<reference evidence="2 3" key="1">
    <citation type="submission" date="2024-09" db="EMBL/GenBank/DDBJ databases">
        <authorList>
            <person name="Sun Q."/>
            <person name="Mori K."/>
        </authorList>
    </citation>
    <scope>NUCLEOTIDE SEQUENCE [LARGE SCALE GENOMIC DNA]</scope>
    <source>
        <strain evidence="2 3">CECT 7908</strain>
    </source>
</reference>
<accession>A0ABV5FQZ2</accession>
<protein>
    <submittedName>
        <fullName evidence="2">Uncharacterized protein</fullName>
    </submittedName>
</protein>
<comment type="caution">
    <text evidence="2">The sequence shown here is derived from an EMBL/GenBank/DDBJ whole genome shotgun (WGS) entry which is preliminary data.</text>
</comment>
<proteinExistence type="predicted"/>
<keyword evidence="1" id="KW-1133">Transmembrane helix</keyword>
<dbReference type="RefSeq" id="WP_290260002.1">
    <property type="nucleotide sequence ID" value="NZ_JAUFQQ010000003.1"/>
</dbReference>
<dbReference type="EMBL" id="JBHMEX010000058">
    <property type="protein sequence ID" value="MFB9065950.1"/>
    <property type="molecule type" value="Genomic_DNA"/>
</dbReference>
<gene>
    <name evidence="2" type="ORF">ACFFUQ_18180</name>
</gene>
<organism evidence="2 3">
    <name type="scientific">Flavobacterium branchiarum</name>
    <dbReference type="NCBI Taxonomy" id="1114870"/>
    <lineage>
        <taxon>Bacteria</taxon>
        <taxon>Pseudomonadati</taxon>
        <taxon>Bacteroidota</taxon>
        <taxon>Flavobacteriia</taxon>
        <taxon>Flavobacteriales</taxon>
        <taxon>Flavobacteriaceae</taxon>
        <taxon>Flavobacterium</taxon>
    </lineage>
</organism>
<keyword evidence="1" id="KW-0472">Membrane</keyword>
<evidence type="ECO:0000313" key="3">
    <source>
        <dbReference type="Proteomes" id="UP001589589"/>
    </source>
</evidence>